<dbReference type="SUPFAM" id="SSF52490">
    <property type="entry name" value="Tubulin nucleotide-binding domain-like"/>
    <property type="match status" value="1"/>
</dbReference>
<evidence type="ECO:0000313" key="10">
    <source>
        <dbReference type="EMBL" id="WAM34406.1"/>
    </source>
</evidence>
<dbReference type="InterPro" id="IPR000158">
    <property type="entry name" value="Cell_div_FtsZ"/>
</dbReference>
<dbReference type="SMART" id="SM00865">
    <property type="entry name" value="Tubulin_C"/>
    <property type="match status" value="1"/>
</dbReference>
<feature type="binding site" evidence="5">
    <location>
        <position position="139"/>
    </location>
    <ligand>
        <name>GTP</name>
        <dbReference type="ChEBI" id="CHEBI:37565"/>
    </ligand>
</feature>
<evidence type="ECO:0000313" key="11">
    <source>
        <dbReference type="Proteomes" id="UP001164909"/>
    </source>
</evidence>
<dbReference type="Proteomes" id="UP001164909">
    <property type="component" value="Chromosome"/>
</dbReference>
<comment type="subcellular location">
    <subcellularLocation>
        <location evidence="5">Cytoplasm</location>
    </subcellularLocation>
    <text evidence="5">Assembles at midcell at the inner surface of the cytoplasmic membrane.</text>
</comment>
<evidence type="ECO:0000256" key="4">
    <source>
        <dbReference type="ARBA" id="ARBA00023210"/>
    </source>
</evidence>
<dbReference type="Gene3D" id="3.40.50.1440">
    <property type="entry name" value="Tubulin/FtsZ, GTPase domain"/>
    <property type="match status" value="1"/>
</dbReference>
<evidence type="ECO:0000256" key="3">
    <source>
        <dbReference type="ARBA" id="ARBA00023134"/>
    </source>
</evidence>
<dbReference type="InterPro" id="IPR045061">
    <property type="entry name" value="FtsZ/CetZ"/>
</dbReference>
<feature type="domain" description="Tubulin/FtsZ GTPase" evidence="8">
    <location>
        <begin position="13"/>
        <end position="206"/>
    </location>
</feature>
<proteinExistence type="inferred from homology"/>
<feature type="binding site" evidence="5">
    <location>
        <begin position="21"/>
        <end position="25"/>
    </location>
    <ligand>
        <name>GTP</name>
        <dbReference type="ChEBI" id="CHEBI:37565"/>
    </ligand>
</feature>
<dbReference type="SMART" id="SM00864">
    <property type="entry name" value="Tubulin"/>
    <property type="match status" value="1"/>
</dbReference>
<dbReference type="InterPro" id="IPR037103">
    <property type="entry name" value="Tubulin/FtsZ-like_C"/>
</dbReference>
<name>A0ABY7BQR7_9FIRM</name>
<dbReference type="NCBIfam" id="TIGR00065">
    <property type="entry name" value="ftsZ"/>
    <property type="match status" value="1"/>
</dbReference>
<protein>
    <recommendedName>
        <fullName evidence="5 6">Cell division protein FtsZ</fullName>
    </recommendedName>
</protein>
<gene>
    <name evidence="5 10" type="primary">ftsZ</name>
    <name evidence="10" type="ORF">OTK00_000605</name>
</gene>
<keyword evidence="2 5" id="KW-0547">Nucleotide-binding</keyword>
<evidence type="ECO:0000256" key="5">
    <source>
        <dbReference type="HAMAP-Rule" id="MF_00909"/>
    </source>
</evidence>
<dbReference type="InterPro" id="IPR003008">
    <property type="entry name" value="Tubulin_FtsZ_GTPase"/>
</dbReference>
<dbReference type="InterPro" id="IPR008280">
    <property type="entry name" value="Tub_FtsZ_C"/>
</dbReference>
<dbReference type="PROSITE" id="PS01134">
    <property type="entry name" value="FTSZ_1"/>
    <property type="match status" value="1"/>
</dbReference>
<comment type="subunit">
    <text evidence="5">Homodimer. Polymerizes to form a dynamic ring structure in a strictly GTP-dependent manner. Interacts directly with several other division proteins.</text>
</comment>
<dbReference type="RefSeq" id="WP_045170284.1">
    <property type="nucleotide sequence ID" value="NZ_CP113865.1"/>
</dbReference>
<keyword evidence="5 7" id="KW-0132">Cell division</keyword>
<keyword evidence="3 5" id="KW-0342">GTP-binding</keyword>
<dbReference type="PROSITE" id="PS01135">
    <property type="entry name" value="FTSZ_2"/>
    <property type="match status" value="1"/>
</dbReference>
<dbReference type="Pfam" id="PF12327">
    <property type="entry name" value="FtsZ_C"/>
    <property type="match status" value="1"/>
</dbReference>
<dbReference type="PANTHER" id="PTHR30314">
    <property type="entry name" value="CELL DIVISION PROTEIN FTSZ-RELATED"/>
    <property type="match status" value="1"/>
</dbReference>
<evidence type="ECO:0000256" key="1">
    <source>
        <dbReference type="ARBA" id="ARBA00009690"/>
    </source>
</evidence>
<feature type="binding site" evidence="5">
    <location>
        <position position="143"/>
    </location>
    <ligand>
        <name>GTP</name>
        <dbReference type="ChEBI" id="CHEBI:37565"/>
    </ligand>
</feature>
<evidence type="ECO:0000256" key="6">
    <source>
        <dbReference type="NCBIfam" id="TIGR00065"/>
    </source>
</evidence>
<dbReference type="EMBL" id="CP113865">
    <property type="protein sequence ID" value="WAM34406.1"/>
    <property type="molecule type" value="Genomic_DNA"/>
</dbReference>
<feature type="domain" description="Tubulin/FtsZ 2-layer sandwich" evidence="9">
    <location>
        <begin position="208"/>
        <end position="326"/>
    </location>
</feature>
<dbReference type="InterPro" id="IPR036525">
    <property type="entry name" value="Tubulin/FtsZ_GTPase_sf"/>
</dbReference>
<sequence length="363" mass="39219">MISFDTEKMTVAQLKVIGVGGAGNNAVNRMIDVGVSGVEFIAVNTDKQALQRSKAHYKIQIGEKITKGLGAGADPEIGRKAAEESKEDIAQVLKGADMVFITAGMGGGTGTGASPVVAEIAKELGILTVAVVTRPFKSEGAKRRVNAEKGIEELKKIVDTIIIVPNDRLFMLSTNKGLKISDAFKMADDVLRQGVQGISDIILNPGLINVDFADVRAIMMNKGYAHMGIGKAKGDDKVLKALEQAINSPLLETSIKGAKGVLVNYTGNPEELLLDEIEKANELISSEADENVNFIMGIVFNEEMKDEVQVTVIATGFDSIEENKQEQQSTKIPSSKVENLKNLLQDDDVFEIPIFLKNKRIKY</sequence>
<dbReference type="PRINTS" id="PR00423">
    <property type="entry name" value="CELLDVISFTSZ"/>
</dbReference>
<dbReference type="PANTHER" id="PTHR30314:SF3">
    <property type="entry name" value="MITOCHONDRIAL DIVISION PROTEIN FSZA"/>
    <property type="match status" value="1"/>
</dbReference>
<keyword evidence="5" id="KW-0963">Cytoplasm</keyword>
<evidence type="ECO:0000259" key="9">
    <source>
        <dbReference type="SMART" id="SM00865"/>
    </source>
</evidence>
<evidence type="ECO:0000256" key="7">
    <source>
        <dbReference type="RuleBase" id="RU000631"/>
    </source>
</evidence>
<dbReference type="HAMAP" id="MF_00909">
    <property type="entry name" value="FtsZ"/>
    <property type="match status" value="1"/>
</dbReference>
<feature type="binding site" evidence="5">
    <location>
        <position position="188"/>
    </location>
    <ligand>
        <name>GTP</name>
        <dbReference type="ChEBI" id="CHEBI:37565"/>
    </ligand>
</feature>
<reference evidence="10" key="1">
    <citation type="submission" date="2022-12" db="EMBL/GenBank/DDBJ databases">
        <authorList>
            <person name="Bing R.G."/>
            <person name="Willard D.J."/>
            <person name="Manesh M.J.H."/>
            <person name="Laemthong T."/>
            <person name="Crosby J.R."/>
            <person name="Kelly R.M."/>
        </authorList>
    </citation>
    <scope>NUCLEOTIDE SEQUENCE</scope>
    <source>
        <strain evidence="10">DSM 8990</strain>
    </source>
</reference>
<organism evidence="10 11">
    <name type="scientific">Caldicellulosiruptor morganii</name>
    <dbReference type="NCBI Taxonomy" id="1387555"/>
    <lineage>
        <taxon>Bacteria</taxon>
        <taxon>Bacillati</taxon>
        <taxon>Bacillota</taxon>
        <taxon>Bacillota incertae sedis</taxon>
        <taxon>Caldicellulosiruptorales</taxon>
        <taxon>Caldicellulosiruptoraceae</taxon>
        <taxon>Caldicellulosiruptor</taxon>
    </lineage>
</organism>
<evidence type="ECO:0000256" key="2">
    <source>
        <dbReference type="ARBA" id="ARBA00022741"/>
    </source>
</evidence>
<dbReference type="SUPFAM" id="SSF55307">
    <property type="entry name" value="Tubulin C-terminal domain-like"/>
    <property type="match status" value="1"/>
</dbReference>
<dbReference type="CDD" id="cd02201">
    <property type="entry name" value="FtsZ_type1"/>
    <property type="match status" value="1"/>
</dbReference>
<dbReference type="Pfam" id="PF00091">
    <property type="entry name" value="Tubulin"/>
    <property type="match status" value="1"/>
</dbReference>
<dbReference type="InterPro" id="IPR024757">
    <property type="entry name" value="FtsZ_C"/>
</dbReference>
<keyword evidence="5 7" id="KW-0131">Cell cycle</keyword>
<keyword evidence="11" id="KW-1185">Reference proteome</keyword>
<evidence type="ECO:0000259" key="8">
    <source>
        <dbReference type="SMART" id="SM00864"/>
    </source>
</evidence>
<comment type="similarity">
    <text evidence="1 5 7">Belongs to the FtsZ family.</text>
</comment>
<dbReference type="InterPro" id="IPR018316">
    <property type="entry name" value="Tubulin/FtsZ_2-layer-sand-dom"/>
</dbReference>
<keyword evidence="4 5" id="KW-0717">Septation</keyword>
<dbReference type="GO" id="GO:0051301">
    <property type="term" value="P:cell division"/>
    <property type="evidence" value="ECO:0007669"/>
    <property type="project" value="UniProtKB-KW"/>
</dbReference>
<dbReference type="Gene3D" id="3.30.1330.20">
    <property type="entry name" value="Tubulin/FtsZ, C-terminal domain"/>
    <property type="match status" value="1"/>
</dbReference>
<accession>A0ABY7BQR7</accession>
<comment type="function">
    <text evidence="5 7">Essential cell division protein that forms a contractile ring structure (Z ring) at the future cell division site. The regulation of the ring assembly controls the timing and the location of cell division. One of the functions of the FtsZ ring is to recruit other cell division proteins to the septum to produce a new cell wall between the dividing cells. Binds GTP and shows GTPase activity.</text>
</comment>
<dbReference type="InterPro" id="IPR020805">
    <property type="entry name" value="Cell_div_FtsZ_CS"/>
</dbReference>
<feature type="binding site" evidence="5">
    <location>
        <begin position="108"/>
        <end position="110"/>
    </location>
    <ligand>
        <name>GTP</name>
        <dbReference type="ChEBI" id="CHEBI:37565"/>
    </ligand>
</feature>